<feature type="transmembrane region" description="Helical" evidence="1">
    <location>
        <begin position="131"/>
        <end position="150"/>
    </location>
</feature>
<accession>A0A370L0L9</accession>
<evidence type="ECO:0000313" key="4">
    <source>
        <dbReference type="Proteomes" id="UP000255207"/>
    </source>
</evidence>
<evidence type="ECO:0000256" key="1">
    <source>
        <dbReference type="SAM" id="Phobius"/>
    </source>
</evidence>
<dbReference type="EMBL" id="QQTP01000016">
    <property type="protein sequence ID" value="RDJ20646.1"/>
    <property type="molecule type" value="Genomic_DNA"/>
</dbReference>
<feature type="transmembrane region" description="Helical" evidence="1">
    <location>
        <begin position="81"/>
        <end position="101"/>
    </location>
</feature>
<name>A0A370L0L9_9HYPH</name>
<sequence length="163" mass="17279">MPKGRQSGGRRMSANTKDLACGAVFTGVGVLYGGMAWTSLPIGRALAMGPGYFPALMALILTGLGLAILVRAFLTSQENPFGAVPWRAVAFIAVAVLFFYFCLEQIGMFPTVFITTLLACAANDRFRIVESAIAGLVVATFCTLVFGYLLRLPVPLFASPFGG</sequence>
<reference evidence="4" key="1">
    <citation type="submission" date="2018-07" db="EMBL/GenBank/DDBJ databases">
        <authorList>
            <person name="Safronova V.I."/>
            <person name="Chirak E.R."/>
            <person name="Sazanova A.L."/>
        </authorList>
    </citation>
    <scope>NUCLEOTIDE SEQUENCE [LARGE SCALE GENOMIC DNA]</scope>
    <source>
        <strain evidence="4">RCAM04685</strain>
    </source>
</reference>
<keyword evidence="1" id="KW-1133">Transmembrane helix</keyword>
<feature type="transmembrane region" description="Helical" evidence="1">
    <location>
        <begin position="52"/>
        <end position="74"/>
    </location>
</feature>
<keyword evidence="1" id="KW-0812">Transmembrane</keyword>
<dbReference type="Pfam" id="PF07331">
    <property type="entry name" value="TctB"/>
    <property type="match status" value="1"/>
</dbReference>
<feature type="domain" description="DUF1468" evidence="2">
    <location>
        <begin position="21"/>
        <end position="155"/>
    </location>
</feature>
<proteinExistence type="predicted"/>
<dbReference type="Proteomes" id="UP000255207">
    <property type="component" value="Unassembled WGS sequence"/>
</dbReference>
<dbReference type="OrthoDB" id="5186924at2"/>
<keyword evidence="4" id="KW-1185">Reference proteome</keyword>
<organism evidence="3 4">
    <name type="scientific">Bosea caraganae</name>
    <dbReference type="NCBI Taxonomy" id="2763117"/>
    <lineage>
        <taxon>Bacteria</taxon>
        <taxon>Pseudomonadati</taxon>
        <taxon>Pseudomonadota</taxon>
        <taxon>Alphaproteobacteria</taxon>
        <taxon>Hyphomicrobiales</taxon>
        <taxon>Boseaceae</taxon>
        <taxon>Bosea</taxon>
    </lineage>
</organism>
<feature type="transmembrane region" description="Helical" evidence="1">
    <location>
        <begin position="20"/>
        <end position="40"/>
    </location>
</feature>
<protein>
    <submittedName>
        <fullName evidence="3">Tripartite tricarboxylate transporter TctB family protein</fullName>
    </submittedName>
</protein>
<evidence type="ECO:0000259" key="2">
    <source>
        <dbReference type="Pfam" id="PF07331"/>
    </source>
</evidence>
<dbReference type="InterPro" id="IPR009936">
    <property type="entry name" value="DUF1468"/>
</dbReference>
<gene>
    <name evidence="3" type="ORF">DWE98_23160</name>
</gene>
<evidence type="ECO:0000313" key="3">
    <source>
        <dbReference type="EMBL" id="RDJ20646.1"/>
    </source>
</evidence>
<dbReference type="AlphaFoldDB" id="A0A370L0L9"/>
<keyword evidence="1" id="KW-0472">Membrane</keyword>
<comment type="caution">
    <text evidence="3">The sequence shown here is derived from an EMBL/GenBank/DDBJ whole genome shotgun (WGS) entry which is preliminary data.</text>
</comment>